<reference evidence="2" key="2">
    <citation type="submission" date="2016-03" db="EMBL/GenBank/DDBJ databases">
        <title>Streptococcus antelopensis sp. nov., isolated from the feces of the Tibetan antelope (Pantholops hodgsonii) in Hoh Xil National Nature Reserve, Qinghai, China.</title>
        <authorList>
            <person name="Bai X."/>
        </authorList>
    </citation>
    <scope>NUCLEOTIDE SEQUENCE [LARGE SCALE GENOMIC DNA]</scope>
    <source>
        <strain evidence="2">TA 26</strain>
    </source>
</reference>
<accession>A0A172Q8P7</accession>
<evidence type="ECO:0000313" key="2">
    <source>
        <dbReference type="Proteomes" id="UP000077317"/>
    </source>
</evidence>
<sequence length="209" mass="24239">MYQEINRYLAFQGAKYIKPEKAGSLAEEMLALKEAGQSARKSFSEIAEALSLKLIPWEMGRVSNWASQAQIARPHFWCYYKAPEDKPDDVGFAIRLYGQKDDFGLSAEVSFIERLKSEQTLSKQHRVLELPITPPLYYLVQEKNKTYRLAGTEENRRYLKKQIKEGNIRKALVKYDFPITKETTLADLTEQLNQAFKVLLPYYERSKSV</sequence>
<dbReference type="STRING" id="1811193.A0O21_07440"/>
<proteinExistence type="predicted"/>
<organism evidence="1 2">
    <name type="scientific">Streptococcus pantholopis</name>
    <dbReference type="NCBI Taxonomy" id="1811193"/>
    <lineage>
        <taxon>Bacteria</taxon>
        <taxon>Bacillati</taxon>
        <taxon>Bacillota</taxon>
        <taxon>Bacilli</taxon>
        <taxon>Lactobacillales</taxon>
        <taxon>Streptococcaceae</taxon>
        <taxon>Streptococcus</taxon>
    </lineage>
</organism>
<keyword evidence="2" id="KW-1185">Reference proteome</keyword>
<protein>
    <submittedName>
        <fullName evidence="1">Ribonuclease P</fullName>
    </submittedName>
</protein>
<gene>
    <name evidence="1" type="ORF">A0O21_07440</name>
</gene>
<dbReference type="EMBL" id="CP014699">
    <property type="protein sequence ID" value="AND79859.1"/>
    <property type="molecule type" value="Genomic_DNA"/>
</dbReference>
<evidence type="ECO:0000313" key="1">
    <source>
        <dbReference type="EMBL" id="AND79859.1"/>
    </source>
</evidence>
<name>A0A172Q8P7_9STRE</name>
<dbReference type="OrthoDB" id="2235175at2"/>
<dbReference type="RefSeq" id="WP_067063732.1">
    <property type="nucleotide sequence ID" value="NZ_CP014699.1"/>
</dbReference>
<dbReference type="AlphaFoldDB" id="A0A172Q8P7"/>
<dbReference type="KEGG" id="spat:A0O21_07440"/>
<reference evidence="1 2" key="1">
    <citation type="journal article" date="2016" name="Int. J. Syst. Evol. Microbiol.">
        <title>Streptococcuspantholopis sp. nov., isolated from faeces of the Tibetan antelope (Pantholops hodgsonii).</title>
        <authorList>
            <person name="Bai X."/>
            <person name="Xiong Y."/>
            <person name="Lu S."/>
            <person name="Jin D."/>
            <person name="Lai X."/>
            <person name="Yang J."/>
            <person name="Niu L."/>
            <person name="Hu S."/>
            <person name="Meng X."/>
            <person name="Pu J."/>
            <person name="Ye C."/>
            <person name="Xu J."/>
        </authorList>
    </citation>
    <scope>NUCLEOTIDE SEQUENCE [LARGE SCALE GENOMIC DNA]</scope>
    <source>
        <strain evidence="1 2">TA 26</strain>
    </source>
</reference>
<dbReference type="Proteomes" id="UP000077317">
    <property type="component" value="Chromosome"/>
</dbReference>